<reference evidence="2 3" key="1">
    <citation type="submission" date="2024-04" db="EMBL/GenBank/DDBJ databases">
        <title>Draft genome sequence of Pseudophaeobacter arcticus NBRC 116598.</title>
        <authorList>
            <person name="Miyakawa T."/>
            <person name="Kusuya Y."/>
            <person name="Miura T."/>
        </authorList>
    </citation>
    <scope>NUCLEOTIDE SEQUENCE [LARGE SCALE GENOMIC DNA]</scope>
    <source>
        <strain evidence="2 3">SU-CL00105</strain>
    </source>
</reference>
<evidence type="ECO:0000313" key="3">
    <source>
        <dbReference type="Proteomes" id="UP001441944"/>
    </source>
</evidence>
<keyword evidence="3" id="KW-1185">Reference proteome</keyword>
<evidence type="ECO:0000313" key="2">
    <source>
        <dbReference type="EMBL" id="GAA6196543.1"/>
    </source>
</evidence>
<sequence>MHGGAEGDIGADLAPAILQGWHQALVCTKAGSGPDPLVFLPGLVPTGPNLTDMMAQGPQDLNCYLMQRPVAAALATPRSFADHRRYYARVLDHSDPEAKLHLTGFSYGGAEAFETARQLAALGSAPASLTVIDHGLVFRRQWPVDPT</sequence>
<dbReference type="SUPFAM" id="SSF53474">
    <property type="entry name" value="alpha/beta-Hydrolases"/>
    <property type="match status" value="1"/>
</dbReference>
<dbReference type="Gene3D" id="3.40.50.1820">
    <property type="entry name" value="alpha/beta hydrolase"/>
    <property type="match status" value="1"/>
</dbReference>
<dbReference type="EMBL" id="BAABWU010000006">
    <property type="protein sequence ID" value="GAA6196543.1"/>
    <property type="molecule type" value="Genomic_DNA"/>
</dbReference>
<name>A0ABQ0AKZ4_9RHOB</name>
<gene>
    <name evidence="2" type="ORF">NBRC116598_19870</name>
</gene>
<dbReference type="InterPro" id="IPR029058">
    <property type="entry name" value="AB_hydrolase_fold"/>
</dbReference>
<comment type="caution">
    <text evidence="2">The sequence shown here is derived from an EMBL/GenBank/DDBJ whole genome shotgun (WGS) entry which is preliminary data.</text>
</comment>
<dbReference type="Proteomes" id="UP001441944">
    <property type="component" value="Unassembled WGS sequence"/>
</dbReference>
<protein>
    <recommendedName>
        <fullName evidence="1">Thioesterase domain-containing protein</fullName>
    </recommendedName>
</protein>
<organism evidence="2 3">
    <name type="scientific">Pseudophaeobacter arcticus</name>
    <dbReference type="NCBI Taxonomy" id="385492"/>
    <lineage>
        <taxon>Bacteria</taxon>
        <taxon>Pseudomonadati</taxon>
        <taxon>Pseudomonadota</taxon>
        <taxon>Alphaproteobacteria</taxon>
        <taxon>Rhodobacterales</taxon>
        <taxon>Paracoccaceae</taxon>
        <taxon>Pseudophaeobacter</taxon>
    </lineage>
</organism>
<feature type="domain" description="Thioesterase" evidence="1">
    <location>
        <begin position="67"/>
        <end position="134"/>
    </location>
</feature>
<dbReference type="Pfam" id="PF00975">
    <property type="entry name" value="Thioesterase"/>
    <property type="match status" value="1"/>
</dbReference>
<dbReference type="InterPro" id="IPR001031">
    <property type="entry name" value="Thioesterase"/>
</dbReference>
<proteinExistence type="predicted"/>
<accession>A0ABQ0AKZ4</accession>
<evidence type="ECO:0000259" key="1">
    <source>
        <dbReference type="Pfam" id="PF00975"/>
    </source>
</evidence>